<keyword evidence="3" id="KW-1185">Reference proteome</keyword>
<dbReference type="RefSeq" id="WP_133552396.1">
    <property type="nucleotide sequence ID" value="NZ_SNYF01000005.1"/>
</dbReference>
<dbReference type="SMART" id="SM01321">
    <property type="entry name" value="Y1_Tnp"/>
    <property type="match status" value="1"/>
</dbReference>
<dbReference type="GO" id="GO:0004803">
    <property type="term" value="F:transposase activity"/>
    <property type="evidence" value="ECO:0007669"/>
    <property type="project" value="InterPro"/>
</dbReference>
<dbReference type="InterPro" id="IPR036515">
    <property type="entry name" value="Transposase_17_sf"/>
</dbReference>
<dbReference type="Pfam" id="PF01797">
    <property type="entry name" value="Y1_Tnp"/>
    <property type="match status" value="1"/>
</dbReference>
<dbReference type="PANTHER" id="PTHR33360">
    <property type="entry name" value="TRANSPOSASE FOR INSERTION SEQUENCE ELEMENT IS200"/>
    <property type="match status" value="1"/>
</dbReference>
<name>A0A4R6T6X0_9BACT</name>
<proteinExistence type="predicted"/>
<evidence type="ECO:0000313" key="2">
    <source>
        <dbReference type="EMBL" id="TDQ18730.1"/>
    </source>
</evidence>
<accession>A0A4R6T6X0</accession>
<feature type="domain" description="Transposase IS200-like" evidence="1">
    <location>
        <begin position="4"/>
        <end position="118"/>
    </location>
</feature>
<evidence type="ECO:0000259" key="1">
    <source>
        <dbReference type="SMART" id="SM01321"/>
    </source>
</evidence>
<dbReference type="AlphaFoldDB" id="A0A4R6T6X0"/>
<dbReference type="InterPro" id="IPR002686">
    <property type="entry name" value="Transposase_17"/>
</dbReference>
<dbReference type="NCBIfam" id="NF033573">
    <property type="entry name" value="transpos_IS200"/>
    <property type="match status" value="1"/>
</dbReference>
<protein>
    <submittedName>
        <fullName evidence="2">REP element-mobilizing transposase RayT</fullName>
    </submittedName>
</protein>
<dbReference type="OrthoDB" id="9797997at2"/>
<dbReference type="SUPFAM" id="SSF143422">
    <property type="entry name" value="Transposase IS200-like"/>
    <property type="match status" value="1"/>
</dbReference>
<sequence>MSTYTQLLYHIVFSTKNRERTLSADHRKRLFAYIHQLLTKKNCHLYRINGVEDHLHILTHIHPTISIASLIKDIKLASGDFIRKERIFLNFKEWQEGYAAFTVSIHSKERLINYVKNQEIHHQTSSFLEEYKSLLREFEIEFDEKYLM</sequence>
<evidence type="ECO:0000313" key="3">
    <source>
        <dbReference type="Proteomes" id="UP000294535"/>
    </source>
</evidence>
<dbReference type="EMBL" id="SNYF01000005">
    <property type="protein sequence ID" value="TDQ18730.1"/>
    <property type="molecule type" value="Genomic_DNA"/>
</dbReference>
<dbReference type="GO" id="GO:0003677">
    <property type="term" value="F:DNA binding"/>
    <property type="evidence" value="ECO:0007669"/>
    <property type="project" value="InterPro"/>
</dbReference>
<dbReference type="Gene3D" id="3.30.70.1290">
    <property type="entry name" value="Transposase IS200-like"/>
    <property type="match status" value="1"/>
</dbReference>
<dbReference type="PANTHER" id="PTHR33360:SF2">
    <property type="entry name" value="TRANSPOSASE FOR INSERTION SEQUENCE ELEMENT IS200"/>
    <property type="match status" value="1"/>
</dbReference>
<comment type="caution">
    <text evidence="2">The sequence shown here is derived from an EMBL/GenBank/DDBJ whole genome shotgun (WGS) entry which is preliminary data.</text>
</comment>
<dbReference type="Proteomes" id="UP000294535">
    <property type="component" value="Unassembled WGS sequence"/>
</dbReference>
<gene>
    <name evidence="2" type="ORF">DFQ04_0536</name>
</gene>
<dbReference type="GO" id="GO:0006313">
    <property type="term" value="P:DNA transposition"/>
    <property type="evidence" value="ECO:0007669"/>
    <property type="project" value="InterPro"/>
</dbReference>
<reference evidence="2 3" key="1">
    <citation type="submission" date="2019-03" db="EMBL/GenBank/DDBJ databases">
        <title>Genomic Encyclopedia of Type Strains, Phase III (KMG-III): the genomes of soil and plant-associated and newly described type strains.</title>
        <authorList>
            <person name="Whitman W."/>
        </authorList>
    </citation>
    <scope>NUCLEOTIDE SEQUENCE [LARGE SCALE GENOMIC DNA]</scope>
    <source>
        <strain evidence="2 3">CECT 8446</strain>
    </source>
</reference>
<organism evidence="2 3">
    <name type="scientific">Algoriphagus boseongensis</name>
    <dbReference type="NCBI Taxonomy" id="1442587"/>
    <lineage>
        <taxon>Bacteria</taxon>
        <taxon>Pseudomonadati</taxon>
        <taxon>Bacteroidota</taxon>
        <taxon>Cytophagia</taxon>
        <taxon>Cytophagales</taxon>
        <taxon>Cyclobacteriaceae</taxon>
        <taxon>Algoriphagus</taxon>
    </lineage>
</organism>